<dbReference type="CDD" id="cd07812">
    <property type="entry name" value="SRPBCC"/>
    <property type="match status" value="1"/>
</dbReference>
<evidence type="ECO:0000313" key="1">
    <source>
        <dbReference type="EMBL" id="RLL46776.1"/>
    </source>
</evidence>
<dbReference type="SUPFAM" id="SSF55961">
    <property type="entry name" value="Bet v1-like"/>
    <property type="match status" value="1"/>
</dbReference>
<keyword evidence="2" id="KW-1185">Reference proteome</keyword>
<comment type="caution">
    <text evidence="1">The sequence shown here is derived from an EMBL/GenBank/DDBJ whole genome shotgun (WGS) entry which is preliminary data.</text>
</comment>
<accession>A0A498D8B2</accession>
<reference evidence="1 2" key="1">
    <citation type="submission" date="2018-10" db="EMBL/GenBank/DDBJ databases">
        <title>Oceanobacillus sp. YLB-02 draft genome.</title>
        <authorList>
            <person name="Yu L."/>
        </authorList>
    </citation>
    <scope>NUCLEOTIDE SEQUENCE [LARGE SCALE GENOMIC DNA]</scope>
    <source>
        <strain evidence="1 2">YLB-02</strain>
    </source>
</reference>
<dbReference type="Proteomes" id="UP000270219">
    <property type="component" value="Unassembled WGS sequence"/>
</dbReference>
<evidence type="ECO:0000313" key="2">
    <source>
        <dbReference type="Proteomes" id="UP000270219"/>
    </source>
</evidence>
<sequence>MAKGMHVVEIELPINQIWRFVSEMDNWAPLIPGYESHQKINIKKSIWKLHGDIGIMQKTVIVHIDITEWIEPDKISFTLATASKTCVGSGYFQAKAIGPEKTEMTGFLDIGINGRMKTVVSPVLKSLVPKIGKDFTEKVAKAMISKEKIRATV</sequence>
<dbReference type="InterPro" id="IPR023393">
    <property type="entry name" value="START-like_dom_sf"/>
</dbReference>
<dbReference type="AlphaFoldDB" id="A0A498D8B2"/>
<proteinExistence type="predicted"/>
<dbReference type="EMBL" id="RCHR01000002">
    <property type="protein sequence ID" value="RLL46776.1"/>
    <property type="molecule type" value="Genomic_DNA"/>
</dbReference>
<name>A0A498D8B2_9BACI</name>
<dbReference type="Gene3D" id="3.30.530.20">
    <property type="match status" value="1"/>
</dbReference>
<dbReference type="InterPro" id="IPR010419">
    <property type="entry name" value="CO_DH_gsu"/>
</dbReference>
<organism evidence="1 2">
    <name type="scientific">Oceanobacillus piezotolerans</name>
    <dbReference type="NCBI Taxonomy" id="2448030"/>
    <lineage>
        <taxon>Bacteria</taxon>
        <taxon>Bacillati</taxon>
        <taxon>Bacillota</taxon>
        <taxon>Bacilli</taxon>
        <taxon>Bacillales</taxon>
        <taxon>Bacillaceae</taxon>
        <taxon>Oceanobacillus</taxon>
    </lineage>
</organism>
<dbReference type="OrthoDB" id="2374625at2"/>
<dbReference type="RefSeq" id="WP_121522027.1">
    <property type="nucleotide sequence ID" value="NZ_RCHR01000002.1"/>
</dbReference>
<dbReference type="Pfam" id="PF06240">
    <property type="entry name" value="COXG"/>
    <property type="match status" value="1"/>
</dbReference>
<gene>
    <name evidence="1" type="ORF">D8M04_06120</name>
</gene>
<protein>
    <submittedName>
        <fullName evidence="1">SRPBCC family protein</fullName>
    </submittedName>
</protein>